<protein>
    <submittedName>
        <fullName evidence="1">Uncharacterized protein</fullName>
    </submittedName>
</protein>
<dbReference type="EMBL" id="KN275968">
    <property type="protein sequence ID" value="EEH42894.2"/>
    <property type="molecule type" value="Genomic_DNA"/>
</dbReference>
<dbReference type="GeneID" id="22586157"/>
<dbReference type="KEGG" id="pbn:PADG_07713"/>
<evidence type="ECO:0000313" key="2">
    <source>
        <dbReference type="Proteomes" id="UP000001628"/>
    </source>
</evidence>
<sequence length="128" mass="14057">MRVEELLNGGWMKWKLDKLCKKEKSGDDDGRGGGGGGGGGRCVICVLWREVEVEMRPKSLNTIKSKKEEGGNTRINMAPIMHASCNLASDRPDPEYSIRRGREKSGKGLGGVVLLKVEKSSRKTILEN</sequence>
<proteinExistence type="predicted"/>
<dbReference type="InParanoid" id="C1GKC7"/>
<dbReference type="RefSeq" id="XP_010763013.1">
    <property type="nucleotide sequence ID" value="XM_010764711.1"/>
</dbReference>
<organism evidence="1 2">
    <name type="scientific">Paracoccidioides brasiliensis (strain Pb18)</name>
    <dbReference type="NCBI Taxonomy" id="502780"/>
    <lineage>
        <taxon>Eukaryota</taxon>
        <taxon>Fungi</taxon>
        <taxon>Dikarya</taxon>
        <taxon>Ascomycota</taxon>
        <taxon>Pezizomycotina</taxon>
        <taxon>Eurotiomycetes</taxon>
        <taxon>Eurotiomycetidae</taxon>
        <taxon>Onygenales</taxon>
        <taxon>Ajellomycetaceae</taxon>
        <taxon>Paracoccidioides</taxon>
    </lineage>
</organism>
<dbReference type="HOGENOM" id="CLU_1960255_0_0_1"/>
<dbReference type="AlphaFoldDB" id="C1GKC7"/>
<evidence type="ECO:0000313" key="1">
    <source>
        <dbReference type="EMBL" id="EEH42894.2"/>
    </source>
</evidence>
<keyword evidence="2" id="KW-1185">Reference proteome</keyword>
<name>C1GKC7_PARBD</name>
<dbReference type="Proteomes" id="UP000001628">
    <property type="component" value="Unassembled WGS sequence"/>
</dbReference>
<reference evidence="1 2" key="1">
    <citation type="journal article" date="2011" name="PLoS Genet.">
        <title>Comparative genomic analysis of human fungal pathogens causing paracoccidioidomycosis.</title>
        <authorList>
            <person name="Desjardins C.A."/>
            <person name="Champion M.D."/>
            <person name="Holder J.W."/>
            <person name="Muszewska A."/>
            <person name="Goldberg J."/>
            <person name="Bailao A.M."/>
            <person name="Brigido M.M."/>
            <person name="Ferreira M.E."/>
            <person name="Garcia A.M."/>
            <person name="Grynberg M."/>
            <person name="Gujja S."/>
            <person name="Heiman D.I."/>
            <person name="Henn M.R."/>
            <person name="Kodira C.D."/>
            <person name="Leon-Narvaez H."/>
            <person name="Longo L.V."/>
            <person name="Ma L.J."/>
            <person name="Malavazi I."/>
            <person name="Matsuo A.L."/>
            <person name="Morais F.V."/>
            <person name="Pereira M."/>
            <person name="Rodriguez-Brito S."/>
            <person name="Sakthikumar S."/>
            <person name="Salem-Izacc S.M."/>
            <person name="Sykes S.M."/>
            <person name="Teixeira M.M."/>
            <person name="Vallejo M.C."/>
            <person name="Walter M.E."/>
            <person name="Yandava C."/>
            <person name="Young S."/>
            <person name="Zeng Q."/>
            <person name="Zucker J."/>
            <person name="Felipe M.S."/>
            <person name="Goldman G.H."/>
            <person name="Haas B.J."/>
            <person name="McEwen J.G."/>
            <person name="Nino-Vega G."/>
            <person name="Puccia R."/>
            <person name="San-Blas G."/>
            <person name="Soares C.M."/>
            <person name="Birren B.W."/>
            <person name="Cuomo C.A."/>
        </authorList>
    </citation>
    <scope>NUCLEOTIDE SEQUENCE [LARGE SCALE GENOMIC DNA]</scope>
    <source>
        <strain evidence="1 2">Pb18</strain>
    </source>
</reference>
<dbReference type="VEuPathDB" id="FungiDB:PADG_07713"/>
<gene>
    <name evidence="1" type="ORF">PADG_07713</name>
</gene>
<accession>C1GKC7</accession>